<sequence length="54" mass="5487">MSNATGLESVQQVETNLLVSSADTTVLAIDSGLAATVFVLVAVTIAHKAVVFAL</sequence>
<protein>
    <submittedName>
        <fullName evidence="2">Uncharacterized protein</fullName>
    </submittedName>
</protein>
<reference evidence="2 3" key="1">
    <citation type="submission" date="2023-10" db="EMBL/GenBank/DDBJ databases">
        <title>Rubellicoccus peritrichatus gen. nov., sp. nov., isolated from an algae of coral reef tank.</title>
        <authorList>
            <person name="Luo J."/>
        </authorList>
    </citation>
    <scope>NUCLEOTIDE SEQUENCE [LARGE SCALE GENOMIC DNA]</scope>
    <source>
        <strain evidence="2 3">CR14</strain>
    </source>
</reference>
<evidence type="ECO:0000313" key="3">
    <source>
        <dbReference type="Proteomes" id="UP001304300"/>
    </source>
</evidence>
<accession>A0AAQ3QWD6</accession>
<proteinExistence type="predicted"/>
<dbReference type="EMBL" id="CP136920">
    <property type="protein sequence ID" value="WOO42588.1"/>
    <property type="molecule type" value="Genomic_DNA"/>
</dbReference>
<evidence type="ECO:0000256" key="1">
    <source>
        <dbReference type="SAM" id="Phobius"/>
    </source>
</evidence>
<keyword evidence="1" id="KW-1133">Transmembrane helix</keyword>
<dbReference type="RefSeq" id="WP_317835112.1">
    <property type="nucleotide sequence ID" value="NZ_CP136920.1"/>
</dbReference>
<dbReference type="KEGG" id="puo:RZN69_05755"/>
<keyword evidence="1" id="KW-0472">Membrane</keyword>
<dbReference type="Proteomes" id="UP001304300">
    <property type="component" value="Chromosome"/>
</dbReference>
<keyword evidence="3" id="KW-1185">Reference proteome</keyword>
<keyword evidence="1" id="KW-0812">Transmembrane</keyword>
<name>A0AAQ3QWD6_9BACT</name>
<organism evidence="2 3">
    <name type="scientific">Rubellicoccus peritrichatus</name>
    <dbReference type="NCBI Taxonomy" id="3080537"/>
    <lineage>
        <taxon>Bacteria</taxon>
        <taxon>Pseudomonadati</taxon>
        <taxon>Verrucomicrobiota</taxon>
        <taxon>Opitutia</taxon>
        <taxon>Puniceicoccales</taxon>
        <taxon>Cerasicoccaceae</taxon>
        <taxon>Rubellicoccus</taxon>
    </lineage>
</organism>
<dbReference type="AlphaFoldDB" id="A0AAQ3QWD6"/>
<feature type="transmembrane region" description="Helical" evidence="1">
    <location>
        <begin position="26"/>
        <end position="46"/>
    </location>
</feature>
<gene>
    <name evidence="2" type="ORF">RZN69_05755</name>
</gene>
<evidence type="ECO:0000313" key="2">
    <source>
        <dbReference type="EMBL" id="WOO42588.1"/>
    </source>
</evidence>